<feature type="domain" description="Solute-binding protein family 3/N-terminal" evidence="3">
    <location>
        <begin position="36"/>
        <end position="263"/>
    </location>
</feature>
<reference evidence="4 5" key="1">
    <citation type="submission" date="2013-07" db="EMBL/GenBank/DDBJ databases">
        <title>Comparative Genomic and Metabolomic Analysis of Twelve Strains of Pseudoalteromonas luteoviolacea.</title>
        <authorList>
            <person name="Vynne N.G."/>
            <person name="Mansson M."/>
            <person name="Gram L."/>
        </authorList>
    </citation>
    <scope>NUCLEOTIDE SEQUENCE [LARGE SCALE GENOMIC DNA]</scope>
    <source>
        <strain evidence="4 5">S4060-1</strain>
    </source>
</reference>
<proteinExistence type="inferred from homology"/>
<dbReference type="AlphaFoldDB" id="A0A162BBX6"/>
<dbReference type="PANTHER" id="PTHR35936:SF25">
    <property type="entry name" value="ABC TRANSPORTER SUBSTRATE-BINDING PROTEIN"/>
    <property type="match status" value="1"/>
</dbReference>
<dbReference type="EMBL" id="AUXX01000003">
    <property type="protein sequence ID" value="KZN69885.1"/>
    <property type="molecule type" value="Genomic_DNA"/>
</dbReference>
<evidence type="ECO:0000256" key="2">
    <source>
        <dbReference type="ARBA" id="ARBA00022729"/>
    </source>
</evidence>
<dbReference type="Proteomes" id="UP000076661">
    <property type="component" value="Unassembled WGS sequence"/>
</dbReference>
<gene>
    <name evidence="4" type="ORF">N478_10335</name>
</gene>
<accession>A0A162BBX6</accession>
<evidence type="ECO:0000259" key="3">
    <source>
        <dbReference type="SMART" id="SM00062"/>
    </source>
</evidence>
<dbReference type="SUPFAM" id="SSF53850">
    <property type="entry name" value="Periplasmic binding protein-like II"/>
    <property type="match status" value="1"/>
</dbReference>
<protein>
    <recommendedName>
        <fullName evidence="3">Solute-binding protein family 3/N-terminal domain-containing protein</fullName>
    </recommendedName>
</protein>
<dbReference type="PATRIC" id="fig|1365257.3.peg.449"/>
<dbReference type="SMART" id="SM00062">
    <property type="entry name" value="PBPb"/>
    <property type="match status" value="1"/>
</dbReference>
<keyword evidence="2" id="KW-0732">Signal</keyword>
<dbReference type="InterPro" id="IPR001638">
    <property type="entry name" value="Solute-binding_3/MltF_N"/>
</dbReference>
<comment type="caution">
    <text evidence="4">The sequence shown here is derived from an EMBL/GenBank/DDBJ whole genome shotgun (WGS) entry which is preliminary data.</text>
</comment>
<name>A0A162BBX6_9GAMM</name>
<evidence type="ECO:0000313" key="5">
    <source>
        <dbReference type="Proteomes" id="UP000076661"/>
    </source>
</evidence>
<dbReference type="Pfam" id="PF00497">
    <property type="entry name" value="SBP_bac_3"/>
    <property type="match status" value="1"/>
</dbReference>
<evidence type="ECO:0000256" key="1">
    <source>
        <dbReference type="ARBA" id="ARBA00010333"/>
    </source>
</evidence>
<comment type="similarity">
    <text evidence="1">Belongs to the bacterial solute-binding protein 3 family.</text>
</comment>
<evidence type="ECO:0000313" key="4">
    <source>
        <dbReference type="EMBL" id="KZN69885.1"/>
    </source>
</evidence>
<dbReference type="PANTHER" id="PTHR35936">
    <property type="entry name" value="MEMBRANE-BOUND LYTIC MUREIN TRANSGLYCOSYLASE F"/>
    <property type="match status" value="1"/>
</dbReference>
<organism evidence="4 5">
    <name type="scientific">Pseudoalteromonas luteoviolacea S4060-1</name>
    <dbReference type="NCBI Taxonomy" id="1365257"/>
    <lineage>
        <taxon>Bacteria</taxon>
        <taxon>Pseudomonadati</taxon>
        <taxon>Pseudomonadota</taxon>
        <taxon>Gammaproteobacteria</taxon>
        <taxon>Alteromonadales</taxon>
        <taxon>Pseudoalteromonadaceae</taxon>
        <taxon>Pseudoalteromonas</taxon>
    </lineage>
</organism>
<dbReference type="Gene3D" id="3.40.190.10">
    <property type="entry name" value="Periplasmic binding protein-like II"/>
    <property type="match status" value="2"/>
</dbReference>
<sequence>MFCHRISDIKGALTSLLLLIWGVFSIFTTELVHAKTLRIVTLEYPPYQYLEGNMPKGIGVEIVAEVFKRLKQPINIEFLPWGRAIRELQSGQADGIFTIYFSEKRQQSMLYSEQVLIMQSVSIFTRKDSGIRLAGNISELSELRVGLVRNVSYGTEIDTAIKSGVIDQIVETNSGTQSFKLLLADRVDVVISNKLGGMDIVRRLGIQNTVAPTPQYELPIPSYFAFSKNTQGKNLKAQFDKALQAMKADGTYDAIIRQSFNCRAVSCYQIGE</sequence>